<name>A0ABR5NIV9_9GAMM</name>
<dbReference type="PANTHER" id="PTHR48090">
    <property type="entry name" value="UNDECAPRENYL-PHOSPHATE 4-DEOXY-4-FORMAMIDO-L-ARABINOSE TRANSFERASE-RELATED"/>
    <property type="match status" value="1"/>
</dbReference>
<keyword evidence="1" id="KW-1133">Transmembrane helix</keyword>
<dbReference type="PANTHER" id="PTHR48090:SF8">
    <property type="entry name" value="GLYCOSYLTRANSFERASE CSBB-RELATED"/>
    <property type="match status" value="1"/>
</dbReference>
<feature type="transmembrane region" description="Helical" evidence="1">
    <location>
        <begin position="269"/>
        <end position="291"/>
    </location>
</feature>
<dbReference type="EMBL" id="LDJG01000016">
    <property type="protein sequence ID" value="KRG56741.1"/>
    <property type="molecule type" value="Genomic_DNA"/>
</dbReference>
<dbReference type="GO" id="GO:0016740">
    <property type="term" value="F:transferase activity"/>
    <property type="evidence" value="ECO:0007669"/>
    <property type="project" value="UniProtKB-KW"/>
</dbReference>
<evidence type="ECO:0000313" key="3">
    <source>
        <dbReference type="EMBL" id="KRG56741.1"/>
    </source>
</evidence>
<sequence>MVKPRYSIVIPVYKNEDSIPSLLVALEQLSEQLDDTLEIVFVVDGSPDRSFAKLEHGLRDSSFQSRLVLLSRNFGAFAAIRCGLAEATGEYIGVMAADLQEPPSLMLDFFASLTSKPLDVVFGQRLARQDPGLSKLASHLFWATYRRLVQPDVPEGGVDVFALTAAFRDRLIALNEANSSLLGLLFWLGGRREFVGYGRLEREHGKSAWTLRKKITYLLDSVFAFSDLPVRILMAAGLLGLGVASALGLMVLAARLLGVYEVPGYAGSMLAILFFGALNTFGIGIVGNYAWRAYENTKQRPLNIISLRLEFPGART</sequence>
<feature type="transmembrane region" description="Helical" evidence="1">
    <location>
        <begin position="232"/>
        <end position="257"/>
    </location>
</feature>
<dbReference type="CDD" id="cd04187">
    <property type="entry name" value="DPM1_like_bac"/>
    <property type="match status" value="1"/>
</dbReference>
<dbReference type="SUPFAM" id="SSF53448">
    <property type="entry name" value="Nucleotide-diphospho-sugar transferases"/>
    <property type="match status" value="1"/>
</dbReference>
<accession>A0ABR5NIV9</accession>
<dbReference type="Proteomes" id="UP000050902">
    <property type="component" value="Unassembled WGS sequence"/>
</dbReference>
<dbReference type="InterPro" id="IPR029044">
    <property type="entry name" value="Nucleotide-diphossugar_trans"/>
</dbReference>
<dbReference type="InterPro" id="IPR001173">
    <property type="entry name" value="Glyco_trans_2-like"/>
</dbReference>
<feature type="domain" description="Glycosyltransferase 2-like" evidence="2">
    <location>
        <begin position="7"/>
        <end position="140"/>
    </location>
</feature>
<protein>
    <submittedName>
        <fullName evidence="3">Glycosyl transferase</fullName>
    </submittedName>
</protein>
<keyword evidence="1" id="KW-0812">Transmembrane</keyword>
<dbReference type="Gene3D" id="3.90.550.10">
    <property type="entry name" value="Spore Coat Polysaccharide Biosynthesis Protein SpsA, Chain A"/>
    <property type="match status" value="1"/>
</dbReference>
<evidence type="ECO:0000256" key="1">
    <source>
        <dbReference type="SAM" id="Phobius"/>
    </source>
</evidence>
<gene>
    <name evidence="3" type="ORF">ABB22_11350</name>
</gene>
<dbReference type="Pfam" id="PF00535">
    <property type="entry name" value="Glycos_transf_2"/>
    <property type="match status" value="1"/>
</dbReference>
<comment type="caution">
    <text evidence="3">The sequence shown here is derived from an EMBL/GenBank/DDBJ whole genome shotgun (WGS) entry which is preliminary data.</text>
</comment>
<dbReference type="InterPro" id="IPR050256">
    <property type="entry name" value="Glycosyltransferase_2"/>
</dbReference>
<keyword evidence="3" id="KW-0808">Transferase</keyword>
<keyword evidence="4" id="KW-1185">Reference proteome</keyword>
<evidence type="ECO:0000259" key="2">
    <source>
        <dbReference type="Pfam" id="PF00535"/>
    </source>
</evidence>
<organism evidence="3 4">
    <name type="scientific">Stenotrophomonas nitritireducens</name>
    <dbReference type="NCBI Taxonomy" id="83617"/>
    <lineage>
        <taxon>Bacteria</taxon>
        <taxon>Pseudomonadati</taxon>
        <taxon>Pseudomonadota</taxon>
        <taxon>Gammaproteobacteria</taxon>
        <taxon>Lysobacterales</taxon>
        <taxon>Lysobacteraceae</taxon>
        <taxon>Stenotrophomonas</taxon>
    </lineage>
</organism>
<evidence type="ECO:0000313" key="4">
    <source>
        <dbReference type="Proteomes" id="UP000050902"/>
    </source>
</evidence>
<reference evidence="3 4" key="1">
    <citation type="submission" date="2015-05" db="EMBL/GenBank/DDBJ databases">
        <title>Genome sequencing and analysis of members of genus Stenotrophomonas.</title>
        <authorList>
            <person name="Patil P.P."/>
            <person name="Midha S."/>
            <person name="Patil P.B."/>
        </authorList>
    </citation>
    <scope>NUCLEOTIDE SEQUENCE [LARGE SCALE GENOMIC DNA]</scope>
    <source>
        <strain evidence="3 4">DSM 12575</strain>
    </source>
</reference>
<keyword evidence="1" id="KW-0472">Membrane</keyword>
<proteinExistence type="predicted"/>